<evidence type="ECO:0000256" key="3">
    <source>
        <dbReference type="ARBA" id="ARBA00012057"/>
    </source>
</evidence>
<dbReference type="GO" id="GO:0008299">
    <property type="term" value="P:isoprenoid biosynthetic process"/>
    <property type="evidence" value="ECO:0007669"/>
    <property type="project" value="UniProtKB-UniRule"/>
</dbReference>
<evidence type="ECO:0000256" key="4">
    <source>
        <dbReference type="ARBA" id="ARBA00022490"/>
    </source>
</evidence>
<feature type="binding site" evidence="10">
    <location>
        <position position="139"/>
    </location>
    <ligand>
        <name>Mn(2+)</name>
        <dbReference type="ChEBI" id="CHEBI:29035"/>
    </ligand>
</feature>
<dbReference type="NCBIfam" id="NF002995">
    <property type="entry name" value="PRK03759.1"/>
    <property type="match status" value="1"/>
</dbReference>
<dbReference type="UniPathway" id="UPA00059">
    <property type="reaction ID" value="UER00104"/>
</dbReference>
<comment type="catalytic activity">
    <reaction evidence="10">
        <text>isopentenyl diphosphate = dimethylallyl diphosphate</text>
        <dbReference type="Rhea" id="RHEA:23284"/>
        <dbReference type="ChEBI" id="CHEBI:57623"/>
        <dbReference type="ChEBI" id="CHEBI:128769"/>
        <dbReference type="EC" id="5.3.3.2"/>
    </reaction>
</comment>
<feature type="binding site" evidence="10">
    <location>
        <position position="137"/>
    </location>
    <ligand>
        <name>Mn(2+)</name>
        <dbReference type="ChEBI" id="CHEBI:29035"/>
    </ligand>
</feature>
<keyword evidence="14" id="KW-1185">Reference proteome</keyword>
<dbReference type="HAMAP" id="MF_00202">
    <property type="entry name" value="Idi"/>
    <property type="match status" value="1"/>
</dbReference>
<name>A0A022KUW3_9MICO</name>
<dbReference type="Proteomes" id="UP000019754">
    <property type="component" value="Unassembled WGS sequence"/>
</dbReference>
<dbReference type="EC" id="5.3.3.2" evidence="3 10"/>
<feature type="binding site" evidence="10">
    <location>
        <position position="45"/>
    </location>
    <ligand>
        <name>Mn(2+)</name>
        <dbReference type="ChEBI" id="CHEBI:29035"/>
    </ligand>
</feature>
<comment type="subcellular location">
    <subcellularLocation>
        <location evidence="10">Cytoplasm</location>
    </subcellularLocation>
</comment>
<dbReference type="GO" id="GO:0046872">
    <property type="term" value="F:metal ion binding"/>
    <property type="evidence" value="ECO:0007669"/>
    <property type="project" value="UniProtKB-KW"/>
</dbReference>
<dbReference type="EMBL" id="AORC01000008">
    <property type="protein sequence ID" value="EYT49642.1"/>
    <property type="molecule type" value="Genomic_DNA"/>
</dbReference>
<comment type="function">
    <text evidence="10">Catalyzes the 1,3-allylic rearrangement of the homoallylic substrate isopentenyl (IPP) to its highly electrophilic allylic isomer, dimethylallyl diphosphate (DMAPP).</text>
</comment>
<dbReference type="Pfam" id="PF00293">
    <property type="entry name" value="NUDIX"/>
    <property type="match status" value="1"/>
</dbReference>
<evidence type="ECO:0000256" key="1">
    <source>
        <dbReference type="ARBA" id="ARBA00004826"/>
    </source>
</evidence>
<comment type="cofactor">
    <cofactor evidence="10">
        <name>Mn(2+)</name>
        <dbReference type="ChEBI" id="CHEBI:29035"/>
    </cofactor>
    <text evidence="10">Binds 1 Mn(2+) ion per subunit.</text>
</comment>
<evidence type="ECO:0000256" key="2">
    <source>
        <dbReference type="ARBA" id="ARBA00007579"/>
    </source>
</evidence>
<evidence type="ECO:0000259" key="12">
    <source>
        <dbReference type="PROSITE" id="PS51462"/>
    </source>
</evidence>
<comment type="pathway">
    <text evidence="1 10">Isoprenoid biosynthesis; dimethylallyl diphosphate biosynthesis; dimethylallyl diphosphate from isopentenyl diphosphate: step 1/1.</text>
</comment>
<sequence length="208" mass="22652">MTSINAEVAASDIFRASARPADQERVVLLEDDGTPRGTELKSVVHTEDTPLHLAFSVHLMAADGRVLMTRRALSKKTWPGVWTNSLCGHPAPGEATADAIRRRAQQELNLDPAWLSDPEPLLPQFRYRAVDASGVVENEICPVFVVQLLVDPDQLPEPNPDEVAEQRWLPGTDLVAAVQAAPFVVSPWLALHIEDERARTALSAGADG</sequence>
<evidence type="ECO:0000313" key="14">
    <source>
        <dbReference type="Proteomes" id="UP000019754"/>
    </source>
</evidence>
<organism evidence="13 14">
    <name type="scientific">Brachybacterium muris UCD-AY4</name>
    <dbReference type="NCBI Taxonomy" id="1249481"/>
    <lineage>
        <taxon>Bacteria</taxon>
        <taxon>Bacillati</taxon>
        <taxon>Actinomycetota</taxon>
        <taxon>Actinomycetes</taxon>
        <taxon>Micrococcales</taxon>
        <taxon>Dermabacteraceae</taxon>
        <taxon>Brachybacterium</taxon>
    </lineage>
</organism>
<keyword evidence="6 10" id="KW-0460">Magnesium</keyword>
<evidence type="ECO:0000256" key="9">
    <source>
        <dbReference type="ARBA" id="ARBA00023235"/>
    </source>
</evidence>
<proteinExistence type="inferred from homology"/>
<evidence type="ECO:0000313" key="13">
    <source>
        <dbReference type="EMBL" id="EYT49642.1"/>
    </source>
</evidence>
<dbReference type="GO" id="GO:0050992">
    <property type="term" value="P:dimethylallyl diphosphate biosynthetic process"/>
    <property type="evidence" value="ECO:0007669"/>
    <property type="project" value="UniProtKB-UniRule"/>
</dbReference>
<dbReference type="GO" id="GO:0004452">
    <property type="term" value="F:isopentenyl-diphosphate delta-isomerase activity"/>
    <property type="evidence" value="ECO:0007669"/>
    <property type="project" value="UniProtKB-UniRule"/>
</dbReference>
<dbReference type="PIRSF" id="PIRSF018427">
    <property type="entry name" value="Isopntndiph_ism"/>
    <property type="match status" value="1"/>
</dbReference>
<keyword evidence="4 10" id="KW-0963">Cytoplasm</keyword>
<comment type="caution">
    <text evidence="13">The sequence shown here is derived from an EMBL/GenBank/DDBJ whole genome shotgun (WGS) entry which is preliminary data.</text>
</comment>
<protein>
    <recommendedName>
        <fullName evidence="3 10">Isopentenyl-diphosphate Delta-isomerase</fullName>
        <shortName evidence="10">IPP isomerase</shortName>
        <ecNumber evidence="3 10">5.3.3.2</ecNumber>
    </recommendedName>
    <alternativeName>
        <fullName evidence="10">IPP:DMAPP isomerase</fullName>
    </alternativeName>
    <alternativeName>
        <fullName evidence="10">Isopentenyl pyrophosphate isomerase</fullName>
    </alternativeName>
</protein>
<feature type="binding site" evidence="10">
    <location>
        <position position="89"/>
    </location>
    <ligand>
        <name>Mn(2+)</name>
        <dbReference type="ChEBI" id="CHEBI:29035"/>
    </ligand>
</feature>
<feature type="active site" evidence="10 11">
    <location>
        <position position="87"/>
    </location>
</feature>
<dbReference type="InterPro" id="IPR011876">
    <property type="entry name" value="IsopentenylPP_isomerase_typ1"/>
</dbReference>
<dbReference type="NCBIfam" id="TIGR02150">
    <property type="entry name" value="IPP_isom_1"/>
    <property type="match status" value="1"/>
</dbReference>
<dbReference type="InterPro" id="IPR015797">
    <property type="entry name" value="NUDIX_hydrolase-like_dom_sf"/>
</dbReference>
<feature type="domain" description="Nudix hydrolase" evidence="12">
    <location>
        <begin position="50"/>
        <end position="191"/>
    </location>
</feature>
<comment type="similarity">
    <text evidence="2 10">Belongs to the IPP isomerase type 1 family.</text>
</comment>
<evidence type="ECO:0000256" key="7">
    <source>
        <dbReference type="ARBA" id="ARBA00023211"/>
    </source>
</evidence>
<dbReference type="RefSeq" id="WP_017825005.1">
    <property type="nucleotide sequence ID" value="NZ_KB403093.1"/>
</dbReference>
<gene>
    <name evidence="10" type="primary">idi</name>
    <name evidence="13" type="ORF">D641_0107380</name>
</gene>
<dbReference type="PANTHER" id="PTHR10885">
    <property type="entry name" value="ISOPENTENYL-DIPHOSPHATE DELTA-ISOMERASE"/>
    <property type="match status" value="1"/>
</dbReference>
<reference evidence="13 14" key="1">
    <citation type="journal article" date="2013" name="Genome Announc.">
        <title>Draft genome sequence of an Actinobacterium, Brachybacterium muris strain UCD-AY4.</title>
        <authorList>
            <person name="Lo J.R."/>
            <person name="Lang J.M."/>
            <person name="Darling A.E."/>
            <person name="Eisen J.A."/>
            <person name="Coil D.A."/>
        </authorList>
    </citation>
    <scope>NUCLEOTIDE SEQUENCE [LARGE SCALE GENOMIC DNA]</scope>
    <source>
        <strain evidence="13 14">UCD-AY4</strain>
    </source>
</reference>
<dbReference type="InterPro" id="IPR000086">
    <property type="entry name" value="NUDIX_hydrolase_dom"/>
</dbReference>
<keyword evidence="8 10" id="KW-0414">Isoprene biosynthesis</keyword>
<feature type="binding site" evidence="10">
    <location>
        <position position="52"/>
    </location>
    <ligand>
        <name>Mn(2+)</name>
        <dbReference type="ChEBI" id="CHEBI:29035"/>
    </ligand>
</feature>
<accession>A0A022KUW3</accession>
<dbReference type="Gene3D" id="3.90.79.10">
    <property type="entry name" value="Nucleoside Triphosphate Pyrophosphohydrolase"/>
    <property type="match status" value="1"/>
</dbReference>
<dbReference type="HOGENOM" id="CLU_060552_2_0_11"/>
<keyword evidence="7 10" id="KW-0464">Manganese</keyword>
<comment type="cofactor">
    <cofactor evidence="10">
        <name>Mg(2+)</name>
        <dbReference type="ChEBI" id="CHEBI:18420"/>
    </cofactor>
    <text evidence="10">Binds 1 Mg(2+) ion per subunit. The magnesium ion binds only when substrate is bound.</text>
</comment>
<dbReference type="PROSITE" id="PS51462">
    <property type="entry name" value="NUDIX"/>
    <property type="match status" value="1"/>
</dbReference>
<keyword evidence="9 10" id="KW-0413">Isomerase</keyword>
<dbReference type="CDD" id="cd02885">
    <property type="entry name" value="NUDIX_IPP_Isomerase"/>
    <property type="match status" value="1"/>
</dbReference>
<dbReference type="SUPFAM" id="SSF55811">
    <property type="entry name" value="Nudix"/>
    <property type="match status" value="1"/>
</dbReference>
<dbReference type="STRING" id="1249481.D641_0107380"/>
<dbReference type="OrthoDB" id="9809458at2"/>
<evidence type="ECO:0000256" key="6">
    <source>
        <dbReference type="ARBA" id="ARBA00022842"/>
    </source>
</evidence>
<dbReference type="InterPro" id="IPR056375">
    <property type="entry name" value="Idi_bact"/>
</dbReference>
<keyword evidence="5 10" id="KW-0479">Metal-binding</keyword>
<evidence type="ECO:0000256" key="5">
    <source>
        <dbReference type="ARBA" id="ARBA00022723"/>
    </source>
</evidence>
<evidence type="ECO:0000256" key="8">
    <source>
        <dbReference type="ARBA" id="ARBA00023229"/>
    </source>
</evidence>
<evidence type="ECO:0000256" key="10">
    <source>
        <dbReference type="HAMAP-Rule" id="MF_00202"/>
    </source>
</evidence>
<feature type="binding site" evidence="10">
    <location>
        <position position="107"/>
    </location>
    <ligand>
        <name>Mg(2+)</name>
        <dbReference type="ChEBI" id="CHEBI:18420"/>
    </ligand>
</feature>
<evidence type="ECO:0000256" key="11">
    <source>
        <dbReference type="PIRSR" id="PIRSR018427-1"/>
    </source>
</evidence>
<dbReference type="PANTHER" id="PTHR10885:SF0">
    <property type="entry name" value="ISOPENTENYL-DIPHOSPHATE DELTA-ISOMERASE"/>
    <property type="match status" value="1"/>
</dbReference>
<dbReference type="AlphaFoldDB" id="A0A022KUW3"/>
<feature type="active site" evidence="10 11">
    <location>
        <position position="139"/>
    </location>
</feature>
<dbReference type="GO" id="GO:0005737">
    <property type="term" value="C:cytoplasm"/>
    <property type="evidence" value="ECO:0007669"/>
    <property type="project" value="UniProtKB-SubCell"/>
</dbReference>